<dbReference type="SUPFAM" id="SSF52777">
    <property type="entry name" value="CoA-dependent acyltransferases"/>
    <property type="match status" value="4"/>
</dbReference>
<comment type="similarity">
    <text evidence="2">Belongs to the ATP-dependent AMP-binding enzyme family.</text>
</comment>
<dbReference type="PROSITE" id="PS50075">
    <property type="entry name" value="CARRIER"/>
    <property type="match status" value="2"/>
</dbReference>
<accession>A0A1H0FNP4</accession>
<reference evidence="7 8" key="1">
    <citation type="submission" date="2016-10" db="EMBL/GenBank/DDBJ databases">
        <authorList>
            <person name="de Groot N.N."/>
        </authorList>
    </citation>
    <scope>NUCLEOTIDE SEQUENCE [LARGE SCALE GENOMIC DNA]</scope>
    <source>
        <strain evidence="7 8">CGMCC 4.2022</strain>
    </source>
</reference>
<dbReference type="Gene3D" id="3.40.50.980">
    <property type="match status" value="4"/>
</dbReference>
<dbReference type="Gene3D" id="2.30.38.10">
    <property type="entry name" value="Luciferase, Domain 3"/>
    <property type="match status" value="2"/>
</dbReference>
<evidence type="ECO:0000256" key="2">
    <source>
        <dbReference type="ARBA" id="ARBA00006432"/>
    </source>
</evidence>
<dbReference type="InterPro" id="IPR020802">
    <property type="entry name" value="TesA-like"/>
</dbReference>
<dbReference type="FunFam" id="3.30.300.30:FF:000010">
    <property type="entry name" value="Enterobactin synthetase component F"/>
    <property type="match status" value="2"/>
</dbReference>
<sequence>MTTLPLSHAQQRLWFLHRLEGPSPTYNLPLALRLRGPLDVAALTAALGDVVDRHEVLRTVYREADGEAEQIVLSGVRPGLTVQAVEDEAELAARMEEAAGYAFDLAAEIPLRGTLLRLGPAEHVLLLLIHHIAADGWSLGPLARDLGAAYTARLDGRAPDLPELPVQYGDYALWQRELLGDPDDPRSVAATQLAYWREHLAGLPEELELDTDRPRPAVPSHRGEIVRLAVDAPTHAGLLAAARERGATLSMAVQAAVAALLTRLGAGTDIPLGSVIAGRTDEALDDLVGFFVNTQVLRADTSGDPTFAELLDRVRTTALSGYDHQDLPFDALVEALNPARSLARHPLFQTMVALQNTAPADFGLRGLEVTAEDVRPAISQFDLSVTLHENHGEDGEPGGLTGWIEYSTDLFDAERAEALAGRLTALIRAVAADPRLPIGAAGILTDGERSNLLAGWQGPAAAPTPHPTVTAAFAAQAAATPERTAVSCGDRALTYRELDAAADHLARHLRGLGVTPDSRVAVLQARSVDLVVSLLAILKAGAAYAPLDQRAPAARMTAVLTGTGAAVLLTDRASAAAPVLAQLPPGVRHTVVVDGPAPAGPQLPPPAEIHPEQLAYVMYTSGSTGTPKGIGITHRDVVAFARDGRWLERPAERVLLHSPVAFDASTYELWVPLLTGGQIVVAPPGELDAAAYAALIREERLTSVLLTAGLFRVIAEEAPETFAPLREVLTGGDVIPPGAVRRVLDACPGTLVRPTYGPTETTLFATQHVLRAPHTTGSTVPMGRPMDGMRAYVLDERLRPVPPGTTGELYLAGAGLARGYLGRAALTAERFVADPFAAAPGTRMYRTGDLVRWTADGLLDFVSRADGQVKIRGFRVEPGEIEAVLGRVPGVAQAAVLAREDRPGDKRLVAYVVPAPGAAPDTDRLRAAAAAALPEYMVPAAFVVLDTLPLTANGKLDRRALPAPGPAPSAAGRAPATALERQVAALLAEVLGLPAIGADDDFFALGGHSLLATRLVGRMRTALGADLGIRAVFEAPTAAGLAARIEAARSGAGVEGTGAQAHGAEQAGAARRLSPARMVRPERLPLSFAQQRLWFMHRLEGPSAVYNLPMVLRLSGPLDRAALTAALGDLTARHEVLRTVLAEHEGEAHQVVLADARPQVTVHHFWSQPLADVLAAAAAHPFDLAGELPLRVDLFEVGPQEHVLLLLVHHIAADGWSMGPLAADLATAYAARRDGSAPDWAELPAQYADYALWQRQLLGSPEEPTALAAAQAEHWRTALAGLPDELELPLDRPRPAVPSHRGDLVEFALNAELHAKLLELARKQRATLFMVLQAGLSALFTRLGAGTDIPLGSVVAGRTDEALDDLVGFFVNTLVLRTDTSGDPTFAELVDRVRESDLAAFAHQDLPFDRLVELLNPARSRARHPLFQTTLVLQNNAAADFAMAGLEVAADSVGVDTAQFDLQFNLTENVTGDGRAAGVEGGLVFATDLFDRESATALAGRLVRLLTHAAADPGAALSGLTLLAQAEHTLVTRTFAGPARPVADRGLAEIFQAQAARTPGAVAVTAGERQLTYAQLNARANRLAHHLRSLGVGPDRPVATLLQRSADVVAATLAVTKAGGAYVPLPSGYPLERMAFVLDGTGADVLLVDATTRDHDLVARQRARGTRVVDVGDLDTAALAALPEGDPATWTHPDDLAYVIYTSGSTGTPKGVAVTHRNIADLAADRCWAGGAQEAVLMHAPHAFDASTYELWVPLLTGGRIVVAPPGGLDSADYARLITEHGVTSALFTPVLFNLMAEEEPAALGRLRQVWTGGDNVPAAAVRRALDTCPDTEVVATYGPTETSVICSWHPMRAPHTVGRSVPIGRAMDNTRLYVLDEHLAPVPVGVPGELYIAGEGLARGYLGRPGLTATRFVADPYAGEPGARMYASGDLVRWLPDGALEFVGRADGQVKVRGFRIELGEVEQALAADPALVQVAAAVREDRPGDRRLVAYLVPAPGATADPAAARERLAARLPDYMVPSAFVVLDALPQTPNGKLDRRALPAPPTTAAAGRPPRDAREKILCELFADALGVPEVGIDDDFFALGGHSLLATRLVGRIRRAVDGKMAVSTLFAAPTVAALAQALGSSAGAEDRQGGGQDATGPGDGQDPAEDGTFATVLALRPEGTGTPLFCVHPGGGMGWCYAGLARHLDPATPLYAFQSRGLARAVRLPDSVEEIAADYLREIRRIQPTGPYQLAGWSFGGAVAHAIASLLHRAGEEVALLALLDAYPGGSNGEHEVMDERSVLTLAFDGVDVLEGTEGADQERGGAGLPVSPALVLARLRDRGSALAGLDERAVTALMAVTVNNVRLMRAFTPQPYPGDVLFFQAGREELTPTQAAALWRPYTGRLEHHVVDASHAGMTGAAALELIGPEIARRTGPRAADREPAPAAPGLVLTA</sequence>
<dbReference type="Pfam" id="PF00668">
    <property type="entry name" value="Condensation"/>
    <property type="match status" value="2"/>
</dbReference>
<dbReference type="Pfam" id="PF13193">
    <property type="entry name" value="AMP-binding_C"/>
    <property type="match status" value="2"/>
</dbReference>
<organism evidence="7 8">
    <name type="scientific">Actinacidiphila guanduensis</name>
    <dbReference type="NCBI Taxonomy" id="310781"/>
    <lineage>
        <taxon>Bacteria</taxon>
        <taxon>Bacillati</taxon>
        <taxon>Actinomycetota</taxon>
        <taxon>Actinomycetes</taxon>
        <taxon>Kitasatosporales</taxon>
        <taxon>Streptomycetaceae</taxon>
        <taxon>Actinacidiphila</taxon>
    </lineage>
</organism>
<proteinExistence type="inferred from homology"/>
<name>A0A1H0FNP4_9ACTN</name>
<dbReference type="GO" id="GO:0072330">
    <property type="term" value="P:monocarboxylic acid biosynthetic process"/>
    <property type="evidence" value="ECO:0007669"/>
    <property type="project" value="UniProtKB-ARBA"/>
</dbReference>
<feature type="domain" description="Carrier" evidence="6">
    <location>
        <begin position="2055"/>
        <end position="2130"/>
    </location>
</feature>
<dbReference type="InterPro" id="IPR025110">
    <property type="entry name" value="AMP-bd_C"/>
</dbReference>
<dbReference type="GO" id="GO:0005829">
    <property type="term" value="C:cytosol"/>
    <property type="evidence" value="ECO:0007669"/>
    <property type="project" value="TreeGrafter"/>
</dbReference>
<dbReference type="RefSeq" id="WP_093785124.1">
    <property type="nucleotide sequence ID" value="NZ_FNIE01000006.1"/>
</dbReference>
<evidence type="ECO:0000256" key="4">
    <source>
        <dbReference type="ARBA" id="ARBA00022553"/>
    </source>
</evidence>
<dbReference type="SUPFAM" id="SSF56801">
    <property type="entry name" value="Acetyl-CoA synthetase-like"/>
    <property type="match status" value="2"/>
</dbReference>
<dbReference type="InterPro" id="IPR036736">
    <property type="entry name" value="ACP-like_sf"/>
</dbReference>
<evidence type="ECO:0000256" key="5">
    <source>
        <dbReference type="SAM" id="MobiDB-lite"/>
    </source>
</evidence>
<dbReference type="InterPro" id="IPR000873">
    <property type="entry name" value="AMP-dep_synth/lig_dom"/>
</dbReference>
<comment type="cofactor">
    <cofactor evidence="1">
        <name>pantetheine 4'-phosphate</name>
        <dbReference type="ChEBI" id="CHEBI:47942"/>
    </cofactor>
</comment>
<feature type="domain" description="Carrier" evidence="6">
    <location>
        <begin position="974"/>
        <end position="1049"/>
    </location>
</feature>
<dbReference type="GO" id="GO:0017000">
    <property type="term" value="P:antibiotic biosynthetic process"/>
    <property type="evidence" value="ECO:0007669"/>
    <property type="project" value="UniProtKB-ARBA"/>
</dbReference>
<dbReference type="SUPFAM" id="SSF47336">
    <property type="entry name" value="ACP-like"/>
    <property type="match status" value="2"/>
</dbReference>
<evidence type="ECO:0000259" key="6">
    <source>
        <dbReference type="PROSITE" id="PS50075"/>
    </source>
</evidence>
<dbReference type="Pfam" id="PF00501">
    <property type="entry name" value="AMP-binding"/>
    <property type="match status" value="2"/>
</dbReference>
<evidence type="ECO:0000313" key="8">
    <source>
        <dbReference type="Proteomes" id="UP000199341"/>
    </source>
</evidence>
<feature type="region of interest" description="Disordered" evidence="5">
    <location>
        <begin position="2130"/>
        <end position="2154"/>
    </location>
</feature>
<dbReference type="InterPro" id="IPR009081">
    <property type="entry name" value="PP-bd_ACP"/>
</dbReference>
<feature type="region of interest" description="Disordered" evidence="5">
    <location>
        <begin position="2036"/>
        <end position="2056"/>
    </location>
</feature>
<dbReference type="Proteomes" id="UP000199341">
    <property type="component" value="Unassembled WGS sequence"/>
</dbReference>
<gene>
    <name evidence="7" type="ORF">SAMN05216259_106368</name>
</gene>
<dbReference type="InterPro" id="IPR023213">
    <property type="entry name" value="CAT-like_dom_sf"/>
</dbReference>
<dbReference type="PANTHER" id="PTHR45527">
    <property type="entry name" value="NONRIBOSOMAL PEPTIDE SYNTHETASE"/>
    <property type="match status" value="1"/>
</dbReference>
<dbReference type="InterPro" id="IPR045851">
    <property type="entry name" value="AMP-bd_C_sf"/>
</dbReference>
<dbReference type="OrthoDB" id="2472181at2"/>
<dbReference type="SMART" id="SM00824">
    <property type="entry name" value="PKS_TE"/>
    <property type="match status" value="1"/>
</dbReference>
<feature type="region of interest" description="Disordered" evidence="5">
    <location>
        <begin position="2420"/>
        <end position="2440"/>
    </location>
</feature>
<dbReference type="FunFam" id="1.10.1200.10:FF:000016">
    <property type="entry name" value="Non-ribosomal peptide synthase"/>
    <property type="match status" value="2"/>
</dbReference>
<dbReference type="STRING" id="310781.SAMN05216259_106368"/>
<feature type="compositionally biased region" description="Gly residues" evidence="5">
    <location>
        <begin position="2137"/>
        <end position="2147"/>
    </location>
</feature>
<dbReference type="InterPro" id="IPR020845">
    <property type="entry name" value="AMP-binding_CS"/>
</dbReference>
<dbReference type="InterPro" id="IPR001031">
    <property type="entry name" value="Thioesterase"/>
</dbReference>
<dbReference type="InterPro" id="IPR001242">
    <property type="entry name" value="Condensation_dom"/>
</dbReference>
<dbReference type="Pfam" id="PF00975">
    <property type="entry name" value="Thioesterase"/>
    <property type="match status" value="1"/>
</dbReference>
<dbReference type="PANTHER" id="PTHR45527:SF1">
    <property type="entry name" value="FATTY ACID SYNTHASE"/>
    <property type="match status" value="1"/>
</dbReference>
<dbReference type="GO" id="GO:0044550">
    <property type="term" value="P:secondary metabolite biosynthetic process"/>
    <property type="evidence" value="ECO:0007669"/>
    <property type="project" value="UniProtKB-ARBA"/>
</dbReference>
<dbReference type="Pfam" id="PF00550">
    <property type="entry name" value="PP-binding"/>
    <property type="match status" value="2"/>
</dbReference>
<dbReference type="CDD" id="cd19540">
    <property type="entry name" value="LCL_NRPS-like"/>
    <property type="match status" value="2"/>
</dbReference>
<dbReference type="Gene3D" id="3.30.300.30">
    <property type="match status" value="2"/>
</dbReference>
<dbReference type="GO" id="GO:0031177">
    <property type="term" value="F:phosphopantetheine binding"/>
    <property type="evidence" value="ECO:0007669"/>
    <property type="project" value="InterPro"/>
</dbReference>
<dbReference type="Gene3D" id="3.40.50.1820">
    <property type="entry name" value="alpha/beta hydrolase"/>
    <property type="match status" value="1"/>
</dbReference>
<keyword evidence="8" id="KW-1185">Reference proteome</keyword>
<dbReference type="CDD" id="cd12117">
    <property type="entry name" value="A_NRPS_Srf_like"/>
    <property type="match status" value="2"/>
</dbReference>
<dbReference type="Gene3D" id="1.10.1200.10">
    <property type="entry name" value="ACP-like"/>
    <property type="match status" value="1"/>
</dbReference>
<dbReference type="GO" id="GO:0043041">
    <property type="term" value="P:amino acid activation for nonribosomal peptide biosynthetic process"/>
    <property type="evidence" value="ECO:0007669"/>
    <property type="project" value="TreeGrafter"/>
</dbReference>
<dbReference type="FunFam" id="2.30.38.10:FF:000001">
    <property type="entry name" value="Non-ribosomal peptide synthetase PvdI"/>
    <property type="match status" value="2"/>
</dbReference>
<dbReference type="SMART" id="SM00823">
    <property type="entry name" value="PKS_PP"/>
    <property type="match status" value="2"/>
</dbReference>
<dbReference type="FunFam" id="3.40.50.980:FF:000001">
    <property type="entry name" value="Non-ribosomal peptide synthetase"/>
    <property type="match status" value="2"/>
</dbReference>
<dbReference type="NCBIfam" id="TIGR01733">
    <property type="entry name" value="AA-adenyl-dom"/>
    <property type="match status" value="2"/>
</dbReference>
<evidence type="ECO:0000256" key="1">
    <source>
        <dbReference type="ARBA" id="ARBA00001957"/>
    </source>
</evidence>
<keyword evidence="3" id="KW-0596">Phosphopantetheine</keyword>
<dbReference type="GO" id="GO:0003824">
    <property type="term" value="F:catalytic activity"/>
    <property type="evidence" value="ECO:0007669"/>
    <property type="project" value="InterPro"/>
</dbReference>
<dbReference type="PROSITE" id="PS00455">
    <property type="entry name" value="AMP_BINDING"/>
    <property type="match status" value="2"/>
</dbReference>
<dbReference type="Gene3D" id="3.30.559.10">
    <property type="entry name" value="Chloramphenicol acetyltransferase-like domain"/>
    <property type="match status" value="2"/>
</dbReference>
<evidence type="ECO:0000256" key="3">
    <source>
        <dbReference type="ARBA" id="ARBA00022450"/>
    </source>
</evidence>
<dbReference type="EMBL" id="FNIE01000006">
    <property type="protein sequence ID" value="SDN96255.1"/>
    <property type="molecule type" value="Genomic_DNA"/>
</dbReference>
<dbReference type="Gene3D" id="3.30.559.30">
    <property type="entry name" value="Nonribosomal peptide synthetase, condensation domain"/>
    <property type="match status" value="2"/>
</dbReference>
<dbReference type="PROSITE" id="PS00012">
    <property type="entry name" value="PHOSPHOPANTETHEINE"/>
    <property type="match status" value="2"/>
</dbReference>
<protein>
    <submittedName>
        <fullName evidence="7">Pristinamycin I synthase-3 and 4</fullName>
    </submittedName>
</protein>
<keyword evidence="4" id="KW-0597">Phosphoprotein</keyword>
<dbReference type="InterPro" id="IPR029058">
    <property type="entry name" value="AB_hydrolase_fold"/>
</dbReference>
<dbReference type="FunFam" id="3.40.50.12780:FF:000012">
    <property type="entry name" value="Non-ribosomal peptide synthetase"/>
    <property type="match status" value="1"/>
</dbReference>
<dbReference type="GO" id="GO:0008610">
    <property type="term" value="P:lipid biosynthetic process"/>
    <property type="evidence" value="ECO:0007669"/>
    <property type="project" value="UniProtKB-ARBA"/>
</dbReference>
<dbReference type="SUPFAM" id="SSF53474">
    <property type="entry name" value="alpha/beta-Hydrolases"/>
    <property type="match status" value="1"/>
</dbReference>
<dbReference type="FunFam" id="3.30.559.10:FF:000012">
    <property type="entry name" value="Non-ribosomal peptide synthetase"/>
    <property type="match status" value="1"/>
</dbReference>
<dbReference type="InterPro" id="IPR006162">
    <property type="entry name" value="Ppantetheine_attach_site"/>
</dbReference>
<dbReference type="InterPro" id="IPR010071">
    <property type="entry name" value="AA_adenyl_dom"/>
</dbReference>
<dbReference type="InterPro" id="IPR020806">
    <property type="entry name" value="PKS_PP-bd"/>
</dbReference>
<evidence type="ECO:0000313" key="7">
    <source>
        <dbReference type="EMBL" id="SDN96255.1"/>
    </source>
</evidence>